<dbReference type="Proteomes" id="UP001390339">
    <property type="component" value="Unassembled WGS sequence"/>
</dbReference>
<dbReference type="InterPro" id="IPR036770">
    <property type="entry name" value="Ankyrin_rpt-contain_sf"/>
</dbReference>
<dbReference type="PANTHER" id="PTHR24189">
    <property type="entry name" value="MYOTROPHIN"/>
    <property type="match status" value="1"/>
</dbReference>
<organism evidence="4 5">
    <name type="scientific">Apiospora arundinis</name>
    <dbReference type="NCBI Taxonomy" id="335852"/>
    <lineage>
        <taxon>Eukaryota</taxon>
        <taxon>Fungi</taxon>
        <taxon>Dikarya</taxon>
        <taxon>Ascomycota</taxon>
        <taxon>Pezizomycotina</taxon>
        <taxon>Sordariomycetes</taxon>
        <taxon>Xylariomycetidae</taxon>
        <taxon>Amphisphaeriales</taxon>
        <taxon>Apiosporaceae</taxon>
        <taxon>Apiospora</taxon>
    </lineage>
</organism>
<keyword evidence="1" id="KW-0677">Repeat</keyword>
<dbReference type="GO" id="GO:0016301">
    <property type="term" value="F:kinase activity"/>
    <property type="evidence" value="ECO:0007669"/>
    <property type="project" value="UniProtKB-KW"/>
</dbReference>
<name>A0ABR2I9K3_9PEZI</name>
<dbReference type="PROSITE" id="PS50088">
    <property type="entry name" value="ANK_REPEAT"/>
    <property type="match status" value="1"/>
</dbReference>
<feature type="repeat" description="ANK" evidence="3">
    <location>
        <begin position="137"/>
        <end position="169"/>
    </location>
</feature>
<dbReference type="SMART" id="SM00248">
    <property type="entry name" value="ANK"/>
    <property type="match status" value="4"/>
</dbReference>
<keyword evidence="4" id="KW-0808">Transferase</keyword>
<evidence type="ECO:0000256" key="3">
    <source>
        <dbReference type="PROSITE-ProRule" id="PRU00023"/>
    </source>
</evidence>
<dbReference type="EMBL" id="JAPCWZ010000006">
    <property type="protein sequence ID" value="KAK8859481.1"/>
    <property type="molecule type" value="Genomic_DNA"/>
</dbReference>
<evidence type="ECO:0000313" key="4">
    <source>
        <dbReference type="EMBL" id="KAK8859481.1"/>
    </source>
</evidence>
<keyword evidence="4" id="KW-0418">Kinase</keyword>
<dbReference type="Pfam" id="PF12796">
    <property type="entry name" value="Ank_2"/>
    <property type="match status" value="1"/>
</dbReference>
<sequence>MENLPLELALMIAEHLPCKSIINFCCAIKTGTNTTFFRKYLSRPDDVPCARIRTCDICGSLQKGCTYNQVTQHPFTALEWAARYSRPKDGVLSALLEDTDVHHDKVWSILITSITVGYQETTLQLLNSGVRLKPLYEAPNALHMATEFNKHKVITWLVEHGMDIDEGNECHTPLVHGIVSSTTSIETIRLLLKLNADWTRRVRCRGQEMNLLTLASSLGRWEAAEVLLSCGADASPQSQLQPFAAALRGTWQQKYDVDGCLRLLSKLLAAGVKPPSTITVDLTFFKKTNEPLIYGLIRSGQYRVLKHLLENGGLGTDCLEIAGSTAWTHLLSQKNSKYLALLLRHDVYVPFQFLEKTIGCLKAIWDESDARRLELRVKECPGLAGALQVLVKHSSASNNIVAAGFFEQVPQDLVELGRTKGKQLQNEDILARMKDQFCIVKKRKASKVRDDWWLEKDVKRRKCG</sequence>
<comment type="caution">
    <text evidence="4">The sequence shown here is derived from an EMBL/GenBank/DDBJ whole genome shotgun (WGS) entry which is preliminary data.</text>
</comment>
<keyword evidence="2 3" id="KW-0040">ANK repeat</keyword>
<dbReference type="InterPro" id="IPR002110">
    <property type="entry name" value="Ankyrin_rpt"/>
</dbReference>
<accession>A0ABR2I9K3</accession>
<gene>
    <name evidence="4" type="ORF">PGQ11_010215</name>
</gene>
<dbReference type="InterPro" id="IPR050745">
    <property type="entry name" value="Multifunctional_regulatory"/>
</dbReference>
<dbReference type="SUPFAM" id="SSF48403">
    <property type="entry name" value="Ankyrin repeat"/>
    <property type="match status" value="1"/>
</dbReference>
<reference evidence="4 5" key="1">
    <citation type="journal article" date="2024" name="IMA Fungus">
        <title>Apiospora arundinis, a panoply of carbohydrate-active enzymes and secondary metabolites.</title>
        <authorList>
            <person name="Sorensen T."/>
            <person name="Petersen C."/>
            <person name="Muurmann A.T."/>
            <person name="Christiansen J.V."/>
            <person name="Brundto M.L."/>
            <person name="Overgaard C.K."/>
            <person name="Boysen A.T."/>
            <person name="Wollenberg R.D."/>
            <person name="Larsen T.O."/>
            <person name="Sorensen J.L."/>
            <person name="Nielsen K.L."/>
            <person name="Sondergaard T.E."/>
        </authorList>
    </citation>
    <scope>NUCLEOTIDE SEQUENCE [LARGE SCALE GENOMIC DNA]</scope>
    <source>
        <strain evidence="4 5">AAU 773</strain>
    </source>
</reference>
<evidence type="ECO:0000256" key="1">
    <source>
        <dbReference type="ARBA" id="ARBA00022737"/>
    </source>
</evidence>
<evidence type="ECO:0000256" key="2">
    <source>
        <dbReference type="ARBA" id="ARBA00023043"/>
    </source>
</evidence>
<keyword evidence="5" id="KW-1185">Reference proteome</keyword>
<dbReference type="Gene3D" id="1.25.40.20">
    <property type="entry name" value="Ankyrin repeat-containing domain"/>
    <property type="match status" value="1"/>
</dbReference>
<protein>
    <submittedName>
        <fullName evidence="4">Serine/threonine-protein kinase TNNI3K</fullName>
    </submittedName>
</protein>
<proteinExistence type="predicted"/>
<evidence type="ECO:0000313" key="5">
    <source>
        <dbReference type="Proteomes" id="UP001390339"/>
    </source>
</evidence>